<evidence type="ECO:0008006" key="4">
    <source>
        <dbReference type="Google" id="ProtNLM"/>
    </source>
</evidence>
<dbReference type="AlphaFoldDB" id="R0E5Z3"/>
<feature type="signal peptide" evidence="1">
    <location>
        <begin position="1"/>
        <end position="25"/>
    </location>
</feature>
<evidence type="ECO:0000313" key="2">
    <source>
        <dbReference type="EMBL" id="ENZ77544.1"/>
    </source>
</evidence>
<evidence type="ECO:0000313" key="3">
    <source>
        <dbReference type="Proteomes" id="UP000013280"/>
    </source>
</evidence>
<proteinExistence type="predicted"/>
<reference evidence="2 3" key="1">
    <citation type="journal article" date="2013" name="Genome Announc.">
        <title>Draft Genome Sequence for Ralstonia sp. Strain OR214, a Bacterium with Potential for Bioremediation.</title>
        <authorList>
            <person name="Utturkar S.M."/>
            <person name="Bollmann A."/>
            <person name="Brzoska R.M."/>
            <person name="Klingeman D.M."/>
            <person name="Epstein S.E."/>
            <person name="Palumbo A.V."/>
            <person name="Brown S.D."/>
        </authorList>
    </citation>
    <scope>NUCLEOTIDE SEQUENCE [LARGE SCALE GENOMIC DNA]</scope>
    <source>
        <strain evidence="2 3">OR214</strain>
    </source>
</reference>
<dbReference type="PATRIC" id="fig|1264675.3.peg.2478"/>
<comment type="caution">
    <text evidence="2">The sequence shown here is derived from an EMBL/GenBank/DDBJ whole genome shotgun (WGS) entry which is preliminary data.</text>
</comment>
<sequence length="180" mass="18300" precursor="true">MSTRKVVSLAVALALATVAATPALAVTVSRVDGQPMNPNGEPFSVTGATTLSKGAISANCTATFTGTITPSGIVNITSTSFTGGGTCGLISGATPWTGQADSTTQLSINNAAVSVFLLGSCGPSKVVTAWNDPNSSLTFTNALLTPDCTVQRHGGIDAEVPRAVSTYLVDGRLRSRRRLV</sequence>
<organism evidence="2 3">
    <name type="scientific">Ralstonia pickettii OR214</name>
    <dbReference type="NCBI Taxonomy" id="1264675"/>
    <lineage>
        <taxon>Bacteria</taxon>
        <taxon>Pseudomonadati</taxon>
        <taxon>Pseudomonadota</taxon>
        <taxon>Betaproteobacteria</taxon>
        <taxon>Burkholderiales</taxon>
        <taxon>Burkholderiaceae</taxon>
        <taxon>Ralstonia</taxon>
    </lineage>
</organism>
<keyword evidence="1" id="KW-0732">Signal</keyword>
<dbReference type="Proteomes" id="UP000013280">
    <property type="component" value="Unassembled WGS sequence"/>
</dbReference>
<accession>R0E5Z3</accession>
<feature type="chain" id="PRO_5004339666" description="Activator protein" evidence="1">
    <location>
        <begin position="26"/>
        <end position="180"/>
    </location>
</feature>
<gene>
    <name evidence="2" type="ORF">OR214_02546</name>
</gene>
<protein>
    <recommendedName>
        <fullName evidence="4">Activator protein</fullName>
    </recommendedName>
</protein>
<name>R0E5Z3_RALPI</name>
<evidence type="ECO:0000256" key="1">
    <source>
        <dbReference type="SAM" id="SignalP"/>
    </source>
</evidence>
<dbReference type="EMBL" id="APMQ01000006">
    <property type="protein sequence ID" value="ENZ77544.1"/>
    <property type="molecule type" value="Genomic_DNA"/>
</dbReference>